<comment type="caution">
    <text evidence="2">The sequence shown here is derived from an EMBL/GenBank/DDBJ whole genome shotgun (WGS) entry which is preliminary data.</text>
</comment>
<dbReference type="EMBL" id="JBFTWV010000106">
    <property type="protein sequence ID" value="KAL2786989.1"/>
    <property type="molecule type" value="Genomic_DNA"/>
</dbReference>
<dbReference type="InterPro" id="IPR050317">
    <property type="entry name" value="Plant_Fungal_Acyltransferase"/>
</dbReference>
<dbReference type="Proteomes" id="UP001610563">
    <property type="component" value="Unassembled WGS sequence"/>
</dbReference>
<protein>
    <submittedName>
        <fullName evidence="2">Transferase</fullName>
    </submittedName>
</protein>
<keyword evidence="1 2" id="KW-0808">Transferase</keyword>
<dbReference type="PANTHER" id="PTHR31642:SF310">
    <property type="entry name" value="FATTY ALCOHOL:CAFFEOYL-COA ACYLTRANSFERASE"/>
    <property type="match status" value="1"/>
</dbReference>
<sequence>MTENPHLEQLSPLDLLMPSIYIRAVLVFQPATLTPAAEIQQTLQQGLDRLTKQIPWLSGRVYSTISDQSTRSLEIRSNKDDTPTLLDKGSISVCYKDLAARGMPPEGTPDDIWPVPSMTDDVALASGAPVFAASLFRFAYEGLGLCVCIHHAAVDATGFSEVVRLWATNVADPTFTLSSSLEYRNERLSRALSEALARVSAISCDTLLTRHPEYFMTPPTLPTEFPASTSKLFAIPVHWINVLKELLGKRSSPPTTNTIICALIWTSITRARLLRTPGRSEETSHLVTAVNGRPRLGNDFSTPVNPYIGNAVLYAIAKHPFHALATADSDPISSLAAICTEIATPQSPTTINSQHIAEVHRLVESMPDPRALFVGWDLFGSRDLTITSWADADLYGADFGSGIGKPAFVRFPYMEADGVAIIMPRKQRGSDNEVLEVVVALRRDDMCVLEEDEMWQTLVSK</sequence>
<evidence type="ECO:0000256" key="1">
    <source>
        <dbReference type="ARBA" id="ARBA00022679"/>
    </source>
</evidence>
<name>A0ABR4FUU0_9EURO</name>
<dbReference type="Gene3D" id="3.30.559.10">
    <property type="entry name" value="Chloramphenicol acetyltransferase-like domain"/>
    <property type="match status" value="2"/>
</dbReference>
<proteinExistence type="predicted"/>
<keyword evidence="3" id="KW-1185">Reference proteome</keyword>
<gene>
    <name evidence="2" type="ORF">BJX66DRAFT_346501</name>
</gene>
<evidence type="ECO:0000313" key="2">
    <source>
        <dbReference type="EMBL" id="KAL2786989.1"/>
    </source>
</evidence>
<dbReference type="Pfam" id="PF02458">
    <property type="entry name" value="Transferase"/>
    <property type="match status" value="1"/>
</dbReference>
<evidence type="ECO:0000313" key="3">
    <source>
        <dbReference type="Proteomes" id="UP001610563"/>
    </source>
</evidence>
<organism evidence="2 3">
    <name type="scientific">Aspergillus keveii</name>
    <dbReference type="NCBI Taxonomy" id="714993"/>
    <lineage>
        <taxon>Eukaryota</taxon>
        <taxon>Fungi</taxon>
        <taxon>Dikarya</taxon>
        <taxon>Ascomycota</taxon>
        <taxon>Pezizomycotina</taxon>
        <taxon>Eurotiomycetes</taxon>
        <taxon>Eurotiomycetidae</taxon>
        <taxon>Eurotiales</taxon>
        <taxon>Aspergillaceae</taxon>
        <taxon>Aspergillus</taxon>
        <taxon>Aspergillus subgen. Nidulantes</taxon>
    </lineage>
</organism>
<accession>A0ABR4FUU0</accession>
<dbReference type="InterPro" id="IPR023213">
    <property type="entry name" value="CAT-like_dom_sf"/>
</dbReference>
<reference evidence="2 3" key="1">
    <citation type="submission" date="2024-07" db="EMBL/GenBank/DDBJ databases">
        <title>Section-level genome sequencing and comparative genomics of Aspergillus sections Usti and Cavernicolus.</title>
        <authorList>
            <consortium name="Lawrence Berkeley National Laboratory"/>
            <person name="Nybo J.L."/>
            <person name="Vesth T.C."/>
            <person name="Theobald S."/>
            <person name="Frisvad J.C."/>
            <person name="Larsen T.O."/>
            <person name="Kjaerboelling I."/>
            <person name="Rothschild-Mancinelli K."/>
            <person name="Lyhne E.K."/>
            <person name="Kogle M.E."/>
            <person name="Barry K."/>
            <person name="Clum A."/>
            <person name="Na H."/>
            <person name="Ledsgaard L."/>
            <person name="Lin J."/>
            <person name="Lipzen A."/>
            <person name="Kuo A."/>
            <person name="Riley R."/>
            <person name="Mondo S."/>
            <person name="Labutti K."/>
            <person name="Haridas S."/>
            <person name="Pangalinan J."/>
            <person name="Salamov A.A."/>
            <person name="Simmons B.A."/>
            <person name="Magnuson J.K."/>
            <person name="Chen J."/>
            <person name="Drula E."/>
            <person name="Henrissat B."/>
            <person name="Wiebenga A."/>
            <person name="Lubbers R.J."/>
            <person name="Gomes A.C."/>
            <person name="Makela M.R."/>
            <person name="Stajich J."/>
            <person name="Grigoriev I.V."/>
            <person name="Mortensen U.H."/>
            <person name="De Vries R.P."/>
            <person name="Baker S.E."/>
            <person name="Andersen M.R."/>
        </authorList>
    </citation>
    <scope>NUCLEOTIDE SEQUENCE [LARGE SCALE GENOMIC DNA]</scope>
    <source>
        <strain evidence="2 3">CBS 209.92</strain>
    </source>
</reference>
<dbReference type="GO" id="GO:0016740">
    <property type="term" value="F:transferase activity"/>
    <property type="evidence" value="ECO:0007669"/>
    <property type="project" value="UniProtKB-KW"/>
</dbReference>
<dbReference type="PANTHER" id="PTHR31642">
    <property type="entry name" value="TRICHOTHECENE 3-O-ACETYLTRANSFERASE"/>
    <property type="match status" value="1"/>
</dbReference>